<dbReference type="EMBL" id="QJJU01000006">
    <property type="protein sequence ID" value="PXX09221.1"/>
    <property type="molecule type" value="Genomic_DNA"/>
</dbReference>
<accession>A0A318HVV0</accession>
<dbReference type="Proteomes" id="UP000247781">
    <property type="component" value="Unassembled WGS sequence"/>
</dbReference>
<evidence type="ECO:0000313" key="2">
    <source>
        <dbReference type="EMBL" id="PXX09221.1"/>
    </source>
</evidence>
<comment type="caution">
    <text evidence="2">The sequence shown here is derived from an EMBL/GenBank/DDBJ whole genome shotgun (WGS) entry which is preliminary data.</text>
</comment>
<sequence>MAVLSRVLFGVLGAAAVVGVPGIAAAGPPPDPPPQPPPPPNVNALAPVKLSDYAVMDGNWFAFTTPDGVICALQKGNGYGCSGPIPAAPEGANLVSGSYGGVPGFSIAPGNVFAAAGAAKPLPAGSRISYQTVSCGNDGTTTTCVDSRSQSGFVLSSAGSFILNQESPLLYRPDSRGPFGN</sequence>
<evidence type="ECO:0000256" key="1">
    <source>
        <dbReference type="SAM" id="SignalP"/>
    </source>
</evidence>
<keyword evidence="3" id="KW-1185">Reference proteome</keyword>
<proteinExistence type="predicted"/>
<evidence type="ECO:0000313" key="3">
    <source>
        <dbReference type="Proteomes" id="UP000247781"/>
    </source>
</evidence>
<dbReference type="RefSeq" id="WP_110316218.1">
    <property type="nucleotide sequence ID" value="NZ_QJJU01000006.1"/>
</dbReference>
<protein>
    <submittedName>
        <fullName evidence="2">Uncharacterized protein</fullName>
    </submittedName>
</protein>
<dbReference type="OrthoDB" id="4628477at2"/>
<keyword evidence="1" id="KW-0732">Signal</keyword>
<reference evidence="3" key="1">
    <citation type="submission" date="2018-05" db="EMBL/GenBank/DDBJ databases">
        <authorList>
            <person name="Deangelis K."/>
            <person name="Huntemann M."/>
            <person name="Clum A."/>
            <person name="Pillay M."/>
            <person name="Palaniappan K."/>
            <person name="Varghese N."/>
            <person name="Mikhailova N."/>
            <person name="Stamatis D."/>
            <person name="Reddy T."/>
            <person name="Daum C."/>
            <person name="Shapiro N."/>
            <person name="Ivanova N."/>
            <person name="Kyrpides N."/>
            <person name="Woyke T."/>
        </authorList>
    </citation>
    <scope>NUCLEOTIDE SEQUENCE [LARGE SCALE GENOMIC DNA]</scope>
    <source>
        <strain evidence="3">GAS496</strain>
    </source>
</reference>
<name>A0A318HVV0_9MYCO</name>
<reference evidence="2 3" key="2">
    <citation type="submission" date="2018-06" db="EMBL/GenBank/DDBJ databases">
        <title>Sequencing of bacterial isolates from soil warming experiment in Harvard Forest, Massachusetts, USA.</title>
        <authorList>
            <person name="Deangelis K.PhD."/>
        </authorList>
    </citation>
    <scope>NUCLEOTIDE SEQUENCE [LARGE SCALE GENOMIC DNA]</scope>
    <source>
        <strain evidence="2 3">GAS496</strain>
    </source>
</reference>
<feature type="chain" id="PRO_5016363980" evidence="1">
    <location>
        <begin position="27"/>
        <end position="181"/>
    </location>
</feature>
<organism evidence="2 3">
    <name type="scientific">Mycolicibacterium moriokaense</name>
    <dbReference type="NCBI Taxonomy" id="39691"/>
    <lineage>
        <taxon>Bacteria</taxon>
        <taxon>Bacillati</taxon>
        <taxon>Actinomycetota</taxon>
        <taxon>Actinomycetes</taxon>
        <taxon>Mycobacteriales</taxon>
        <taxon>Mycobacteriaceae</taxon>
        <taxon>Mycolicibacterium</taxon>
    </lineage>
</organism>
<dbReference type="AlphaFoldDB" id="A0A318HVV0"/>
<gene>
    <name evidence="2" type="ORF">C8E89_106147</name>
</gene>
<feature type="signal peptide" evidence="1">
    <location>
        <begin position="1"/>
        <end position="26"/>
    </location>
</feature>